<dbReference type="OrthoDB" id="10071849at2759"/>
<protein>
    <submittedName>
        <fullName evidence="8">Membrane-spanning 4-domains subfamily A member 4A-like</fullName>
    </submittedName>
</protein>
<dbReference type="eggNOG" id="ENOG502TD2S">
    <property type="taxonomic scope" value="Eukaryota"/>
</dbReference>
<reference evidence="8" key="2">
    <citation type="submission" date="2025-08" db="UniProtKB">
        <authorList>
            <consortium name="Ensembl"/>
        </authorList>
    </citation>
    <scope>IDENTIFICATION</scope>
</reference>
<feature type="transmembrane region" description="Helical" evidence="7">
    <location>
        <begin position="61"/>
        <end position="82"/>
    </location>
</feature>
<accession>W5LW96</accession>
<evidence type="ECO:0000256" key="5">
    <source>
        <dbReference type="ARBA" id="ARBA00023136"/>
    </source>
</evidence>
<keyword evidence="4 7" id="KW-1133">Transmembrane helix</keyword>
<evidence type="ECO:0000313" key="8">
    <source>
        <dbReference type="Ensembl" id="ENSLOCP00000000403.1"/>
    </source>
</evidence>
<comment type="similarity">
    <text evidence="2">Belongs to the MS4A family.</text>
</comment>
<feature type="transmembrane region" description="Helical" evidence="7">
    <location>
        <begin position="182"/>
        <end position="202"/>
    </location>
</feature>
<reference evidence="9" key="1">
    <citation type="submission" date="2011-12" db="EMBL/GenBank/DDBJ databases">
        <title>The Draft Genome of Lepisosteus oculatus.</title>
        <authorList>
            <consortium name="The Broad Institute Genome Assembly &amp; Analysis Group"/>
            <consortium name="Computational R&amp;D Group"/>
            <consortium name="and Sequencing Platform"/>
            <person name="Di Palma F."/>
            <person name="Alfoldi J."/>
            <person name="Johnson J."/>
            <person name="Berlin A."/>
            <person name="Gnerre S."/>
            <person name="Jaffe D."/>
            <person name="MacCallum I."/>
            <person name="Young S."/>
            <person name="Walker B.J."/>
            <person name="Lander E.S."/>
            <person name="Lindblad-Toh K."/>
        </authorList>
    </citation>
    <scope>NUCLEOTIDE SEQUENCE [LARGE SCALE GENOMIC DNA]</scope>
</reference>
<sequence>MSASITTSSGLVIVTQVLPQGGDLGIPQPADPRNQAVTSYSERQNQTAKMLKKLLKGGPKALGTVQILIGVLNLMMGLLLVFTKPTMVTFFGVPFWTGAMYIISGSLSVASHKGANIHMIKGTIAMNIISCIMACVAIVFLCIDLSMRHSNCWPWSSFTYEYRDCQLITFQLNAALDGIRGILLIYSVVELCVALSICVFGCKAVHSNSGDQMSVVLVQHTGDPMTDPELARSPSESDVPLLDSEEQPHTSPSCSA</sequence>
<dbReference type="PANTHER" id="PTHR23320">
    <property type="entry name" value="MEMBRANE-SPANNING 4-DOMAINS SUBFAMILY A MS4A -RELATED"/>
    <property type="match status" value="1"/>
</dbReference>
<dbReference type="GO" id="GO:0016020">
    <property type="term" value="C:membrane"/>
    <property type="evidence" value="ECO:0007669"/>
    <property type="project" value="UniProtKB-SubCell"/>
</dbReference>
<proteinExistence type="inferred from homology"/>
<dbReference type="InterPro" id="IPR007237">
    <property type="entry name" value="CD20-like"/>
</dbReference>
<dbReference type="RefSeq" id="XP_015194574.1">
    <property type="nucleotide sequence ID" value="XM_015339088.2"/>
</dbReference>
<dbReference type="PANTHER" id="PTHR23320:SF128">
    <property type="entry name" value="MEMBRANE-SPANNING 4-DOMAINS SUBFAMILY A MEMBER 4A"/>
    <property type="match status" value="1"/>
</dbReference>
<organism evidence="8 9">
    <name type="scientific">Lepisosteus oculatus</name>
    <name type="common">Spotted gar</name>
    <dbReference type="NCBI Taxonomy" id="7918"/>
    <lineage>
        <taxon>Eukaryota</taxon>
        <taxon>Metazoa</taxon>
        <taxon>Chordata</taxon>
        <taxon>Craniata</taxon>
        <taxon>Vertebrata</taxon>
        <taxon>Euteleostomi</taxon>
        <taxon>Actinopterygii</taxon>
        <taxon>Neopterygii</taxon>
        <taxon>Holostei</taxon>
        <taxon>Semionotiformes</taxon>
        <taxon>Lepisosteidae</taxon>
        <taxon>Lepisosteus</taxon>
    </lineage>
</organism>
<dbReference type="GeneID" id="107075925"/>
<evidence type="ECO:0000256" key="2">
    <source>
        <dbReference type="ARBA" id="ARBA00009565"/>
    </source>
</evidence>
<keyword evidence="9" id="KW-1185">Reference proteome</keyword>
<dbReference type="RefSeq" id="XP_015194573.1">
    <property type="nucleotide sequence ID" value="XM_015339087.2"/>
</dbReference>
<dbReference type="Proteomes" id="UP000018468">
    <property type="component" value="Unassembled WGS sequence"/>
</dbReference>
<reference evidence="8" key="3">
    <citation type="submission" date="2025-09" db="UniProtKB">
        <authorList>
            <consortium name="Ensembl"/>
        </authorList>
    </citation>
    <scope>IDENTIFICATION</scope>
</reference>
<feature type="region of interest" description="Disordered" evidence="6">
    <location>
        <begin position="224"/>
        <end position="256"/>
    </location>
</feature>
<dbReference type="KEGG" id="loc:107075925"/>
<dbReference type="AlphaFoldDB" id="W5LW96"/>
<feature type="transmembrane region" description="Helical" evidence="7">
    <location>
        <begin position="122"/>
        <end position="147"/>
    </location>
</feature>
<dbReference type="STRING" id="7918.ENSLOCP00000000403"/>
<dbReference type="OMA" id="ISCIMAC"/>
<dbReference type="InterPro" id="IPR030417">
    <property type="entry name" value="MS4A"/>
</dbReference>
<name>W5LW96_LEPOC</name>
<evidence type="ECO:0000256" key="3">
    <source>
        <dbReference type="ARBA" id="ARBA00022692"/>
    </source>
</evidence>
<feature type="transmembrane region" description="Helical" evidence="7">
    <location>
        <begin position="88"/>
        <end position="110"/>
    </location>
</feature>
<dbReference type="HOGENOM" id="CLU_091032_4_0_1"/>
<evidence type="ECO:0000256" key="1">
    <source>
        <dbReference type="ARBA" id="ARBA00004141"/>
    </source>
</evidence>
<keyword evidence="5 7" id="KW-0472">Membrane</keyword>
<dbReference type="Pfam" id="PF04103">
    <property type="entry name" value="CD20"/>
    <property type="match status" value="1"/>
</dbReference>
<comment type="subcellular location">
    <subcellularLocation>
        <location evidence="1">Membrane</location>
        <topology evidence="1">Multi-pass membrane protein</topology>
    </subcellularLocation>
</comment>
<evidence type="ECO:0000313" key="9">
    <source>
        <dbReference type="Proteomes" id="UP000018468"/>
    </source>
</evidence>
<evidence type="ECO:0000256" key="7">
    <source>
        <dbReference type="SAM" id="Phobius"/>
    </source>
</evidence>
<dbReference type="GeneTree" id="ENSGT00940000163727"/>
<dbReference type="InParanoid" id="W5LW96"/>
<dbReference type="Bgee" id="ENSLOCG00000000370">
    <property type="expression patterns" value="Expressed in intestine and 13 other cell types or tissues"/>
</dbReference>
<evidence type="ECO:0000256" key="4">
    <source>
        <dbReference type="ARBA" id="ARBA00022989"/>
    </source>
</evidence>
<keyword evidence="3 7" id="KW-0812">Transmembrane</keyword>
<dbReference type="Ensembl" id="ENSLOCT00000000403.1">
    <property type="protein sequence ID" value="ENSLOCP00000000403.1"/>
    <property type="gene ID" value="ENSLOCG00000000370.1"/>
</dbReference>
<evidence type="ECO:0000256" key="6">
    <source>
        <dbReference type="SAM" id="MobiDB-lite"/>
    </source>
</evidence>